<dbReference type="EMBL" id="JACCBM010000001">
    <property type="protein sequence ID" value="NYD69479.1"/>
    <property type="molecule type" value="Genomic_DNA"/>
</dbReference>
<dbReference type="RefSeq" id="WP_179546803.1">
    <property type="nucleotide sequence ID" value="NZ_BSEW01000001.1"/>
</dbReference>
<feature type="domain" description="Predicted membrane protein YciQ-like C-terminal" evidence="5">
    <location>
        <begin position="358"/>
        <end position="596"/>
    </location>
</feature>
<proteinExistence type="predicted"/>
<evidence type="ECO:0000259" key="4">
    <source>
        <dbReference type="Pfam" id="PF09972"/>
    </source>
</evidence>
<dbReference type="InterPro" id="IPR018702">
    <property type="entry name" value="DUF2207"/>
</dbReference>
<accession>A0A852SLV2</accession>
<evidence type="ECO:0000259" key="5">
    <source>
        <dbReference type="Pfam" id="PF20990"/>
    </source>
</evidence>
<evidence type="ECO:0000256" key="3">
    <source>
        <dbReference type="SAM" id="SignalP"/>
    </source>
</evidence>
<feature type="transmembrane region" description="Helical" evidence="2">
    <location>
        <begin position="502"/>
        <end position="520"/>
    </location>
</feature>
<evidence type="ECO:0000256" key="2">
    <source>
        <dbReference type="SAM" id="Phobius"/>
    </source>
</evidence>
<keyword evidence="7" id="KW-1185">Reference proteome</keyword>
<feature type="compositionally biased region" description="Gly residues" evidence="1">
    <location>
        <begin position="647"/>
        <end position="666"/>
    </location>
</feature>
<sequence length="666" mass="70070">MRTLARFRMLAALLLVTAPALAATPAAAASLSAAQPVAALAAPILAATPADAAEAPALAAVPRDVNDFTFDSFDARYDLGMDDAGHSTLRTTETFVAQFPESDQNRGIQRAIPRVYQGHPTDLELVSVTDGDGTPREYETEDDDENLVVTIAGDDYVHGEQTYVLTYTQRDVTAYFANTDDDEFYWDTNGTLWKQPFAEHRTTTVVAPELVDALTGDTGCFVGVEGSTAQCEIVEAQGDPTAEFGTDTGSDTGSGSGGAVGIDEAIAEGAAVFTTDTQNLTAGENVTIGVAFAPHTFTERETGYLSAPSGWIQLVAVVLAIATAIAALVHRLTRLRDAKGRPVIVPEYTPPRGEDLLIASVVTKRTNRAAAASFVDYAVRRVLQIVEQSEPGLFGPSTQYWLQLKSADPLNPHERELAAALFGPGLAPGSWRELKKKDAELAKAIYALLQKTRKRARTEGYLGRSVTGIGSLLLIAAIVLAAVGFVAGIVTGEAGLGGGLPFLLVALLFVLMVFTGIVAFRTPLTQKGAELRDYVAGIEMYLKWAEEERFRVLQSPEGALRTGVDAPDWGQVVKLYEKLLPYAVLLNLETEWAKVLGTYYESLGSQPDWYGGSSTFNAALFASSLSSLSSTSASAYSGSSSSSSSGFSGGGGSSGGGGGGGGGGGV</sequence>
<evidence type="ECO:0000313" key="7">
    <source>
        <dbReference type="Proteomes" id="UP000549913"/>
    </source>
</evidence>
<dbReference type="Proteomes" id="UP000549913">
    <property type="component" value="Unassembled WGS sequence"/>
</dbReference>
<organism evidence="6 7">
    <name type="scientific">Herbiconiux flava</name>
    <dbReference type="NCBI Taxonomy" id="881268"/>
    <lineage>
        <taxon>Bacteria</taxon>
        <taxon>Bacillati</taxon>
        <taxon>Actinomycetota</taxon>
        <taxon>Actinomycetes</taxon>
        <taxon>Micrococcales</taxon>
        <taxon>Microbacteriaceae</taxon>
        <taxon>Herbiconiux</taxon>
    </lineage>
</organism>
<evidence type="ECO:0000256" key="1">
    <source>
        <dbReference type="SAM" id="MobiDB-lite"/>
    </source>
</evidence>
<dbReference type="AlphaFoldDB" id="A0A852SLV2"/>
<feature type="region of interest" description="Disordered" evidence="1">
    <location>
        <begin position="639"/>
        <end position="666"/>
    </location>
</feature>
<comment type="caution">
    <text evidence="6">The sequence shown here is derived from an EMBL/GenBank/DDBJ whole genome shotgun (WGS) entry which is preliminary data.</text>
</comment>
<name>A0A852SLV2_9MICO</name>
<feature type="chain" id="PRO_5039378133" evidence="3">
    <location>
        <begin position="23"/>
        <end position="666"/>
    </location>
</feature>
<protein>
    <submittedName>
        <fullName evidence="6">Putative membrane protein YgcG</fullName>
    </submittedName>
</protein>
<dbReference type="Pfam" id="PF09972">
    <property type="entry name" value="DUF2207"/>
    <property type="match status" value="1"/>
</dbReference>
<feature type="transmembrane region" description="Helical" evidence="2">
    <location>
        <begin position="461"/>
        <end position="490"/>
    </location>
</feature>
<evidence type="ECO:0000313" key="6">
    <source>
        <dbReference type="EMBL" id="NYD69479.1"/>
    </source>
</evidence>
<gene>
    <name evidence="6" type="ORF">BJ984_000637</name>
</gene>
<keyword evidence="2" id="KW-1133">Transmembrane helix</keyword>
<keyword evidence="3" id="KW-0732">Signal</keyword>
<dbReference type="Pfam" id="PF20990">
    <property type="entry name" value="DUF2207_C"/>
    <property type="match status" value="1"/>
</dbReference>
<feature type="signal peptide" evidence="3">
    <location>
        <begin position="1"/>
        <end position="22"/>
    </location>
</feature>
<dbReference type="InterPro" id="IPR048389">
    <property type="entry name" value="YciQ-like_C"/>
</dbReference>
<feature type="domain" description="DUF2207" evidence="4">
    <location>
        <begin position="88"/>
        <end position="292"/>
    </location>
</feature>
<keyword evidence="2" id="KW-0472">Membrane</keyword>
<reference evidence="6 7" key="1">
    <citation type="submission" date="2020-07" db="EMBL/GenBank/DDBJ databases">
        <title>Sequencing the genomes of 1000 actinobacteria strains.</title>
        <authorList>
            <person name="Klenk H.-P."/>
        </authorList>
    </citation>
    <scope>NUCLEOTIDE SEQUENCE [LARGE SCALE GENOMIC DNA]</scope>
    <source>
        <strain evidence="6 7">DSM 26474</strain>
    </source>
</reference>
<feature type="transmembrane region" description="Helical" evidence="2">
    <location>
        <begin position="310"/>
        <end position="329"/>
    </location>
</feature>
<keyword evidence="2" id="KW-0812">Transmembrane</keyword>